<protein>
    <recommendedName>
        <fullName evidence="8">RCK N-terminal domain-containing protein</fullName>
    </recommendedName>
</protein>
<dbReference type="InterPro" id="IPR038770">
    <property type="entry name" value="Na+/solute_symporter_sf"/>
</dbReference>
<evidence type="ECO:0000256" key="3">
    <source>
        <dbReference type="ARBA" id="ARBA00022448"/>
    </source>
</evidence>
<feature type="transmembrane region" description="Helical" evidence="7">
    <location>
        <begin position="140"/>
        <end position="163"/>
    </location>
</feature>
<organism evidence="9 10">
    <name type="scientific">Persicimonas caeni</name>
    <dbReference type="NCBI Taxonomy" id="2292766"/>
    <lineage>
        <taxon>Bacteria</taxon>
        <taxon>Deltaproteobacteria</taxon>
        <taxon>Bradymonadales</taxon>
        <taxon>Bradymonadaceae</taxon>
        <taxon>Persicimonas</taxon>
    </lineage>
</organism>
<feature type="transmembrane region" description="Helical" evidence="7">
    <location>
        <begin position="77"/>
        <end position="101"/>
    </location>
</feature>
<evidence type="ECO:0000259" key="8">
    <source>
        <dbReference type="PROSITE" id="PS51201"/>
    </source>
</evidence>
<feature type="transmembrane region" description="Helical" evidence="7">
    <location>
        <begin position="47"/>
        <end position="65"/>
    </location>
</feature>
<sequence>MTTIALAIAVAAVAVGLARRTGLPPAVMAILAGVALSAAPVALDGDLVRQGLLLAATFLIFAAGTETERETVIHCRPTAIAITAANLIVTAAIALVLWSVLRLDPLTLTYLVLALASSSTLLAVALFRKSERFFDPVGRIVRATSFTQDAAVIALLTLLFVVLPDDAPTPRSLAVVAALAALTWITKTWVAPRVLLRSKLGEEERLLFVLGLIFSFVGACWWADLPFILGVFLAAFSLSAFPVGGTVRSYVASFSDFFTVLFFVLLGVLVTVPNPTQFVAESILVVGVFLVRPLVLWLILRRRGMTRRSALEMVAALANVGELSLVVVLIGLKMGHVGEALLAVVAALAVVTMAAAPLVTSDKFIRKLLRFFPTPNRPPLSHGLSGHVVLIGCGETGQLVLDELQRRQISVVVIDEDPGVVERLVRQEVPAIRGDGSDPRILQHARAKAARCIISTMSRASDNLQLLSDWDARPVLVRVYSEAAGEAIRRLGGTPIAETRLAEAAFFEWYAQQANPSTETPTATDPGALPAR</sequence>
<feature type="transmembrane region" description="Helical" evidence="7">
    <location>
        <begin position="169"/>
        <end position="185"/>
    </location>
</feature>
<evidence type="ECO:0000256" key="7">
    <source>
        <dbReference type="SAM" id="Phobius"/>
    </source>
</evidence>
<evidence type="ECO:0000256" key="2">
    <source>
        <dbReference type="ARBA" id="ARBA00005551"/>
    </source>
</evidence>
<keyword evidence="4 7" id="KW-0812">Transmembrane</keyword>
<dbReference type="InterPro" id="IPR036291">
    <property type="entry name" value="NAD(P)-bd_dom_sf"/>
</dbReference>
<dbReference type="SUPFAM" id="SSF51735">
    <property type="entry name" value="NAD(P)-binding Rossmann-fold domains"/>
    <property type="match status" value="1"/>
</dbReference>
<keyword evidence="3" id="KW-0813">Transport</keyword>
<dbReference type="GO" id="GO:1902600">
    <property type="term" value="P:proton transmembrane transport"/>
    <property type="evidence" value="ECO:0007669"/>
    <property type="project" value="InterPro"/>
</dbReference>
<evidence type="ECO:0000256" key="1">
    <source>
        <dbReference type="ARBA" id="ARBA00004141"/>
    </source>
</evidence>
<dbReference type="InterPro" id="IPR003148">
    <property type="entry name" value="RCK_N"/>
</dbReference>
<feature type="transmembrane region" description="Helical" evidence="7">
    <location>
        <begin position="229"/>
        <end position="247"/>
    </location>
</feature>
<dbReference type="PROSITE" id="PS51201">
    <property type="entry name" value="RCK_N"/>
    <property type="match status" value="1"/>
</dbReference>
<feature type="domain" description="RCK N-terminal" evidence="8">
    <location>
        <begin position="385"/>
        <end position="498"/>
    </location>
</feature>
<dbReference type="Proteomes" id="UP000315995">
    <property type="component" value="Chromosome"/>
</dbReference>
<dbReference type="EMBL" id="CP041186">
    <property type="protein sequence ID" value="QDG53865.1"/>
    <property type="molecule type" value="Genomic_DNA"/>
</dbReference>
<feature type="transmembrane region" description="Helical" evidence="7">
    <location>
        <begin position="278"/>
        <end position="299"/>
    </location>
</feature>
<keyword evidence="5 7" id="KW-1133">Transmembrane helix</keyword>
<dbReference type="Gene3D" id="1.20.1530.20">
    <property type="match status" value="1"/>
</dbReference>
<feature type="transmembrane region" description="Helical" evidence="7">
    <location>
        <begin position="340"/>
        <end position="360"/>
    </location>
</feature>
<dbReference type="Pfam" id="PF02254">
    <property type="entry name" value="TrkA_N"/>
    <property type="match status" value="1"/>
</dbReference>
<evidence type="ECO:0000256" key="4">
    <source>
        <dbReference type="ARBA" id="ARBA00022692"/>
    </source>
</evidence>
<comment type="subcellular location">
    <subcellularLocation>
        <location evidence="1">Membrane</location>
        <topology evidence="1">Multi-pass membrane protein</topology>
    </subcellularLocation>
</comment>
<dbReference type="RefSeq" id="WP_141200319.1">
    <property type="nucleotide sequence ID" value="NZ_CP041186.1"/>
</dbReference>
<accession>A0A4Y6Q1I9</accession>
<dbReference type="PANTHER" id="PTHR42751">
    <property type="entry name" value="SODIUM/HYDROGEN EXCHANGER FAMILY/TRKA DOMAIN PROTEIN"/>
    <property type="match status" value="1"/>
</dbReference>
<feature type="transmembrane region" description="Helical" evidence="7">
    <location>
        <begin position="254"/>
        <end position="272"/>
    </location>
</feature>
<dbReference type="OrthoDB" id="9781411at2"/>
<keyword evidence="10" id="KW-1185">Reference proteome</keyword>
<dbReference type="Gene3D" id="3.40.50.720">
    <property type="entry name" value="NAD(P)-binding Rossmann-like Domain"/>
    <property type="match status" value="1"/>
</dbReference>
<keyword evidence="6 7" id="KW-0472">Membrane</keyword>
<dbReference type="GO" id="GO:0006813">
    <property type="term" value="P:potassium ion transport"/>
    <property type="evidence" value="ECO:0007669"/>
    <property type="project" value="InterPro"/>
</dbReference>
<feature type="transmembrane region" description="Helical" evidence="7">
    <location>
        <begin position="311"/>
        <end position="334"/>
    </location>
</feature>
<gene>
    <name evidence="9" type="ORF">FIV42_24910</name>
</gene>
<reference evidence="9 10" key="1">
    <citation type="submission" date="2019-06" db="EMBL/GenBank/DDBJ databases">
        <title>Persicimonas caeni gen. nov., sp. nov., a predatory bacterium isolated from solar saltern.</title>
        <authorList>
            <person name="Wang S."/>
        </authorList>
    </citation>
    <scope>NUCLEOTIDE SEQUENCE [LARGE SCALE GENOMIC DNA]</scope>
    <source>
        <strain evidence="9 10">YN101</strain>
    </source>
</reference>
<comment type="similarity">
    <text evidence="2">Belongs to the monovalent cation:proton antiporter 2 (CPA2) transporter (TC 2.A.37) family.</text>
</comment>
<dbReference type="GO" id="GO:0016020">
    <property type="term" value="C:membrane"/>
    <property type="evidence" value="ECO:0007669"/>
    <property type="project" value="UniProtKB-SubCell"/>
</dbReference>
<evidence type="ECO:0000256" key="6">
    <source>
        <dbReference type="ARBA" id="ARBA00023136"/>
    </source>
</evidence>
<feature type="transmembrane region" description="Helical" evidence="7">
    <location>
        <begin position="206"/>
        <end position="223"/>
    </location>
</feature>
<dbReference type="InterPro" id="IPR006153">
    <property type="entry name" value="Cation/H_exchanger_TM"/>
</dbReference>
<dbReference type="PANTHER" id="PTHR42751:SF6">
    <property type="entry name" value="CONSERVED INTEGRAL MEMBRANE TRANSPORT PROTEIN-RELATED"/>
    <property type="match status" value="1"/>
</dbReference>
<accession>A0A5B8YFL8</accession>
<evidence type="ECO:0000313" key="9">
    <source>
        <dbReference type="EMBL" id="QDG53865.1"/>
    </source>
</evidence>
<evidence type="ECO:0000256" key="5">
    <source>
        <dbReference type="ARBA" id="ARBA00022989"/>
    </source>
</evidence>
<name>A0A4Y6Q1I9_PERCE</name>
<dbReference type="AlphaFoldDB" id="A0A4Y6Q1I9"/>
<dbReference type="Pfam" id="PF00999">
    <property type="entry name" value="Na_H_Exchanger"/>
    <property type="match status" value="1"/>
</dbReference>
<feature type="transmembrane region" description="Helical" evidence="7">
    <location>
        <begin position="107"/>
        <end position="128"/>
    </location>
</feature>
<evidence type="ECO:0000313" key="10">
    <source>
        <dbReference type="Proteomes" id="UP000315995"/>
    </source>
</evidence>
<dbReference type="GO" id="GO:0015297">
    <property type="term" value="F:antiporter activity"/>
    <property type="evidence" value="ECO:0007669"/>
    <property type="project" value="InterPro"/>
</dbReference>
<proteinExistence type="inferred from homology"/>